<accession>F8P601</accession>
<protein>
    <submittedName>
        <fullName evidence="1">Uncharacterized protein</fullName>
    </submittedName>
</protein>
<dbReference type="HOGENOM" id="CLU_2347995_0_0_1"/>
<dbReference type="KEGG" id="sla:SERLADRAFT_475193"/>
<proteinExistence type="predicted"/>
<organism>
    <name type="scientific">Serpula lacrymans var. lacrymans (strain S7.9)</name>
    <name type="common">Dry rot fungus</name>
    <dbReference type="NCBI Taxonomy" id="578457"/>
    <lineage>
        <taxon>Eukaryota</taxon>
        <taxon>Fungi</taxon>
        <taxon>Dikarya</taxon>
        <taxon>Basidiomycota</taxon>
        <taxon>Agaricomycotina</taxon>
        <taxon>Agaricomycetes</taxon>
        <taxon>Agaricomycetidae</taxon>
        <taxon>Boletales</taxon>
        <taxon>Coniophorineae</taxon>
        <taxon>Serpulaceae</taxon>
        <taxon>Serpula</taxon>
    </lineage>
</organism>
<gene>
    <name evidence="1" type="ORF">SERLADRAFT_475193</name>
</gene>
<dbReference type="AlphaFoldDB" id="F8P601"/>
<dbReference type="GeneID" id="18820606"/>
<dbReference type="Proteomes" id="UP000008064">
    <property type="component" value="Unassembled WGS sequence"/>
</dbReference>
<sequence>MTERIIRRRAGAMLGYQSRPALSARLQEKKPASVCMRVYHLSIYPRHYRPPVLAAKNGCGYYRVRTMPAHDPKKISIHYTAISIGSWGCERAVRCAC</sequence>
<dbReference type="RefSeq" id="XP_007321824.1">
    <property type="nucleotide sequence ID" value="XM_007321762.1"/>
</dbReference>
<evidence type="ECO:0000313" key="1">
    <source>
        <dbReference type="EMBL" id="EGO22038.1"/>
    </source>
</evidence>
<reference evidence="1" key="1">
    <citation type="submission" date="2011-04" db="EMBL/GenBank/DDBJ databases">
        <title>Evolution of plant cell wall degrading machinery underlies the functional diversity of forest fungi.</title>
        <authorList>
            <consortium name="US DOE Joint Genome Institute (JGI-PGF)"/>
            <person name="Eastwood D.C."/>
            <person name="Floudas D."/>
            <person name="Binder M."/>
            <person name="Majcherczyk A."/>
            <person name="Schneider P."/>
            <person name="Aerts A."/>
            <person name="Asiegbu F.O."/>
            <person name="Baker S.E."/>
            <person name="Barry K."/>
            <person name="Bendiksby M."/>
            <person name="Blumentritt M."/>
            <person name="Coutinho P.M."/>
            <person name="Cullen D."/>
            <person name="Cullen D."/>
            <person name="Gathman A."/>
            <person name="Goodell B."/>
            <person name="Henrissat B."/>
            <person name="Ihrmark K."/>
            <person name="Kauserud H."/>
            <person name="Kohler A."/>
            <person name="LaButti K."/>
            <person name="Lapidus A."/>
            <person name="Lavin J.L."/>
            <person name="Lee Y.-H."/>
            <person name="Lindquist E."/>
            <person name="Lilly W."/>
            <person name="Lucas S."/>
            <person name="Morin E."/>
            <person name="Murat C."/>
            <person name="Oguiza J.A."/>
            <person name="Park J."/>
            <person name="Pisabarro A.G."/>
            <person name="Riley R."/>
            <person name="Rosling A."/>
            <person name="Salamov A."/>
            <person name="Schmidt O."/>
            <person name="Schmutz J."/>
            <person name="Skrede I."/>
            <person name="Stenlid J."/>
            <person name="Wiebenga A."/>
            <person name="Xie X."/>
            <person name="Kues U."/>
            <person name="Hibbett D.S."/>
            <person name="Hoffmeister D."/>
            <person name="Hogberg N."/>
            <person name="Martin F."/>
            <person name="Grigoriev I.V."/>
            <person name="Watkinson S.C."/>
        </authorList>
    </citation>
    <scope>NUCLEOTIDE SEQUENCE</scope>
    <source>
        <strain evidence="1">S7.9</strain>
    </source>
</reference>
<name>F8P601_SERL9</name>
<dbReference type="EMBL" id="GL945438">
    <property type="protein sequence ID" value="EGO22038.1"/>
    <property type="molecule type" value="Genomic_DNA"/>
</dbReference>